<dbReference type="Pfam" id="PF04199">
    <property type="entry name" value="Cyclase"/>
    <property type="match status" value="1"/>
</dbReference>
<dbReference type="InterPro" id="IPR037175">
    <property type="entry name" value="KFase_sf"/>
</dbReference>
<dbReference type="GO" id="GO:0019441">
    <property type="term" value="P:L-tryptophan catabolic process to kynurenine"/>
    <property type="evidence" value="ECO:0007669"/>
    <property type="project" value="InterPro"/>
</dbReference>
<dbReference type="Gene3D" id="3.50.30.50">
    <property type="entry name" value="Putative cyclase"/>
    <property type="match status" value="1"/>
</dbReference>
<dbReference type="SUPFAM" id="SSF102198">
    <property type="entry name" value="Putative cyclase"/>
    <property type="match status" value="1"/>
</dbReference>
<sequence>MDSSTPFSHGLWPVARMLGACRWVELPHVFRPGQSRYPGDPDQVTETYATVDSDGFHIDRFSFISQWSTHIDAPGHRISGGTTLADIAPEKLFLPLTVIDVSPKVADNPDYLADTADITAHEALHGPIPEGSFVAVASNWSARWEDPRAYLGTDTQGVHHFPGISARAVEYLANKRRIAVLGHESPATDPAYLSCDRAGYPAHTRAAEAGIPLVEMMTNLDQVPATGAVASIGFPVPAGATGFPVRVLAALPG</sequence>
<evidence type="ECO:0000313" key="2">
    <source>
        <dbReference type="Proteomes" id="UP000664332"/>
    </source>
</evidence>
<dbReference type="InterPro" id="IPR007325">
    <property type="entry name" value="KFase/CYL"/>
</dbReference>
<dbReference type="PANTHER" id="PTHR31118">
    <property type="entry name" value="CYCLASE-LIKE PROTEIN 2"/>
    <property type="match status" value="1"/>
</dbReference>
<protein>
    <submittedName>
        <fullName evidence="1">Cyclase family protein</fullName>
    </submittedName>
</protein>
<dbReference type="RefSeq" id="WP_207279230.1">
    <property type="nucleotide sequence ID" value="NZ_JAFLEQ010000016.1"/>
</dbReference>
<evidence type="ECO:0000313" key="1">
    <source>
        <dbReference type="EMBL" id="MBN9644752.1"/>
    </source>
</evidence>
<gene>
    <name evidence="1" type="ORF">JZY06_09045</name>
</gene>
<dbReference type="EMBL" id="JAFLEQ010000016">
    <property type="protein sequence ID" value="MBN9644752.1"/>
    <property type="molecule type" value="Genomic_DNA"/>
</dbReference>
<dbReference type="Proteomes" id="UP000664332">
    <property type="component" value="Unassembled WGS sequence"/>
</dbReference>
<name>A0A939IYK0_9CORY</name>
<keyword evidence="2" id="KW-1185">Reference proteome</keyword>
<accession>A0A939IYK0</accession>
<reference evidence="1" key="1">
    <citation type="submission" date="2021-03" db="EMBL/GenBank/DDBJ databases">
        <authorList>
            <person name="Sun Q."/>
        </authorList>
    </citation>
    <scope>NUCLEOTIDE SEQUENCE</scope>
    <source>
        <strain evidence="1">CCM 8862</strain>
    </source>
</reference>
<comment type="caution">
    <text evidence="1">The sequence shown here is derived from an EMBL/GenBank/DDBJ whole genome shotgun (WGS) entry which is preliminary data.</text>
</comment>
<dbReference type="AlphaFoldDB" id="A0A939IYK0"/>
<dbReference type="PANTHER" id="PTHR31118:SF12">
    <property type="entry name" value="CYCLASE-LIKE PROTEIN 2"/>
    <property type="match status" value="1"/>
</dbReference>
<proteinExistence type="predicted"/>
<dbReference type="GO" id="GO:0004061">
    <property type="term" value="F:arylformamidase activity"/>
    <property type="evidence" value="ECO:0007669"/>
    <property type="project" value="InterPro"/>
</dbReference>
<organism evidence="1 2">
    <name type="scientific">Corynebacterium mendelii</name>
    <dbReference type="NCBI Taxonomy" id="2765362"/>
    <lineage>
        <taxon>Bacteria</taxon>
        <taxon>Bacillati</taxon>
        <taxon>Actinomycetota</taxon>
        <taxon>Actinomycetes</taxon>
        <taxon>Mycobacteriales</taxon>
        <taxon>Corynebacteriaceae</taxon>
        <taxon>Corynebacterium</taxon>
    </lineage>
</organism>